<dbReference type="NCBIfam" id="TIGR00115">
    <property type="entry name" value="tig"/>
    <property type="match status" value="1"/>
</dbReference>
<dbReference type="EC" id="5.2.1.8" evidence="4"/>
<dbReference type="Gene3D" id="1.10.3120.10">
    <property type="entry name" value="Trigger factor, C-terminal domain"/>
    <property type="match status" value="1"/>
</dbReference>
<dbReference type="Pfam" id="PF05697">
    <property type="entry name" value="Trigger_N"/>
    <property type="match status" value="1"/>
</dbReference>
<dbReference type="PANTHER" id="PTHR30560">
    <property type="entry name" value="TRIGGER FACTOR CHAPERONE AND PEPTIDYL-PROLYL CIS/TRANS ISOMERASE"/>
    <property type="match status" value="1"/>
</dbReference>
<dbReference type="GO" id="GO:0044183">
    <property type="term" value="F:protein folding chaperone"/>
    <property type="evidence" value="ECO:0007669"/>
    <property type="project" value="TreeGrafter"/>
</dbReference>
<gene>
    <name evidence="13" type="primary">tig</name>
    <name evidence="13" type="ORF">K4G66_28465</name>
</gene>
<reference evidence="13" key="1">
    <citation type="journal article" date="2023" name="Comput. Struct. Biotechnol. J.">
        <title>Discovery of a novel marine Bacteroidetes with a rich repertoire of carbohydrate-active enzymes.</title>
        <authorList>
            <person name="Chen B."/>
            <person name="Liu G."/>
            <person name="Chen Q."/>
            <person name="Wang H."/>
            <person name="Liu L."/>
            <person name="Tang K."/>
        </authorList>
    </citation>
    <scope>NUCLEOTIDE SEQUENCE</scope>
    <source>
        <strain evidence="13">TK19036</strain>
    </source>
</reference>
<comment type="catalytic activity">
    <reaction evidence="1">
        <text>[protein]-peptidylproline (omega=180) = [protein]-peptidylproline (omega=0)</text>
        <dbReference type="Rhea" id="RHEA:16237"/>
        <dbReference type="Rhea" id="RHEA-COMP:10747"/>
        <dbReference type="Rhea" id="RHEA-COMP:10748"/>
        <dbReference type="ChEBI" id="CHEBI:83833"/>
        <dbReference type="ChEBI" id="CHEBI:83834"/>
        <dbReference type="EC" id="5.2.1.8"/>
    </reaction>
</comment>
<dbReference type="InterPro" id="IPR005215">
    <property type="entry name" value="Trig_fac"/>
</dbReference>
<dbReference type="InterPro" id="IPR008881">
    <property type="entry name" value="Trigger_fac_ribosome-bd_bac"/>
</dbReference>
<dbReference type="SUPFAM" id="SSF102735">
    <property type="entry name" value="Trigger factor ribosome-binding domain"/>
    <property type="match status" value="1"/>
</dbReference>
<feature type="domain" description="Trigger factor ribosome-binding bacterial" evidence="11">
    <location>
        <begin position="1"/>
        <end position="149"/>
    </location>
</feature>
<accession>A0AA49GS58</accession>
<evidence type="ECO:0000256" key="3">
    <source>
        <dbReference type="ARBA" id="ARBA00005464"/>
    </source>
</evidence>
<dbReference type="SUPFAM" id="SSF109998">
    <property type="entry name" value="Triger factor/SurA peptide-binding domain-like"/>
    <property type="match status" value="1"/>
</dbReference>
<comment type="subcellular location">
    <subcellularLocation>
        <location evidence="2">Cytoplasm</location>
    </subcellularLocation>
</comment>
<keyword evidence="6" id="KW-0697">Rotamase</keyword>
<evidence type="ECO:0000313" key="13">
    <source>
        <dbReference type="EMBL" id="WKN36299.1"/>
    </source>
</evidence>
<evidence type="ECO:0000256" key="1">
    <source>
        <dbReference type="ARBA" id="ARBA00000971"/>
    </source>
</evidence>
<feature type="compositionally biased region" description="Polar residues" evidence="10">
    <location>
        <begin position="170"/>
        <end position="182"/>
    </location>
</feature>
<comment type="similarity">
    <text evidence="3">Belongs to the FKBP-type PPIase family. Tig subfamily.</text>
</comment>
<evidence type="ECO:0000256" key="5">
    <source>
        <dbReference type="ARBA" id="ARBA00016902"/>
    </source>
</evidence>
<dbReference type="Pfam" id="PF05698">
    <property type="entry name" value="Trigger_C"/>
    <property type="match status" value="1"/>
</dbReference>
<dbReference type="PIRSF" id="PIRSF003095">
    <property type="entry name" value="Trigger_factor"/>
    <property type="match status" value="1"/>
</dbReference>
<dbReference type="InterPro" id="IPR036611">
    <property type="entry name" value="Trigger_fac_ribosome-bd_sf"/>
</dbReference>
<dbReference type="PANTHER" id="PTHR30560:SF3">
    <property type="entry name" value="TRIGGER FACTOR-LIKE PROTEIN TIG, CHLOROPLASTIC"/>
    <property type="match status" value="1"/>
</dbReference>
<sequence>MDITLDKKANNEATLNVRLLPEDYEPRIEEKVKLYRKQVNLKGFRPGKVPAGVIKKMYGKSIKVEEINELLSQSVPKYIQENDLKVVGEPIPDLSSAEDIDWENQSEFAFAYDLGLVNDFTYELSDQVKIKKYKIELTDETIDNTIEDLRKRFSTEEKVEESQQDDTLHGTLTQESSELSNETEIKTAQVPEDHRAQFVGLKEGDTVTFDIRTVYPESTDIAFLLGKKHDEVEDVQGEFSFTVKEIMRPVPAEVNQEFFDQIFGKDAVSTEEEFREKVKENIAENYDRESDALLSRTIRNHYAKNTDIQLPEEFLKRWLLSRNDTELTEEKISEQFDDYLVDLKWSLVSEKIAKDEEINATHDDVKSKARELVLSQFGMYGSQFEADERFDPIVENYLKGENGNNYMQVFSQVQSEKVFEAIKEKVTIEEEEVNVDRFNEVIKEAQ</sequence>
<evidence type="ECO:0000256" key="7">
    <source>
        <dbReference type="ARBA" id="ARBA00023186"/>
    </source>
</evidence>
<evidence type="ECO:0000256" key="2">
    <source>
        <dbReference type="ARBA" id="ARBA00004496"/>
    </source>
</evidence>
<evidence type="ECO:0000256" key="10">
    <source>
        <dbReference type="SAM" id="MobiDB-lite"/>
    </source>
</evidence>
<evidence type="ECO:0000259" key="12">
    <source>
        <dbReference type="Pfam" id="PF05698"/>
    </source>
</evidence>
<dbReference type="EMBL" id="CP120682">
    <property type="protein sequence ID" value="WKN36299.1"/>
    <property type="molecule type" value="Genomic_DNA"/>
</dbReference>
<organism evidence="13">
    <name type="scientific">Roseihalotalea indica</name>
    <dbReference type="NCBI Taxonomy" id="2867963"/>
    <lineage>
        <taxon>Bacteria</taxon>
        <taxon>Pseudomonadati</taxon>
        <taxon>Bacteroidota</taxon>
        <taxon>Cytophagia</taxon>
        <taxon>Cytophagales</taxon>
        <taxon>Catalimonadaceae</taxon>
        <taxon>Roseihalotalea</taxon>
    </lineage>
</organism>
<dbReference type="InterPro" id="IPR008880">
    <property type="entry name" value="Trigger_fac_C"/>
</dbReference>
<dbReference type="GO" id="GO:0005737">
    <property type="term" value="C:cytoplasm"/>
    <property type="evidence" value="ECO:0007669"/>
    <property type="project" value="UniProtKB-SubCell"/>
</dbReference>
<dbReference type="GO" id="GO:0051083">
    <property type="term" value="P:'de novo' cotranslational protein folding"/>
    <property type="evidence" value="ECO:0007669"/>
    <property type="project" value="TreeGrafter"/>
</dbReference>
<evidence type="ECO:0000256" key="6">
    <source>
        <dbReference type="ARBA" id="ARBA00023110"/>
    </source>
</evidence>
<dbReference type="GO" id="GO:0015031">
    <property type="term" value="P:protein transport"/>
    <property type="evidence" value="ECO:0007669"/>
    <property type="project" value="InterPro"/>
</dbReference>
<dbReference type="AlphaFoldDB" id="A0AA49GS58"/>
<evidence type="ECO:0000256" key="9">
    <source>
        <dbReference type="ARBA" id="ARBA00029986"/>
    </source>
</evidence>
<name>A0AA49GS58_9BACT</name>
<feature type="domain" description="Trigger factor C-terminal" evidence="12">
    <location>
        <begin position="272"/>
        <end position="422"/>
    </location>
</feature>
<reference evidence="13" key="2">
    <citation type="journal article" date="2024" name="Antonie Van Leeuwenhoek">
        <title>Roseihalotalea indica gen. nov., sp. nov., a halophilic Bacteroidetes from mesopelagic Southwest Indian Ocean with higher carbohydrate metabolic potential.</title>
        <authorList>
            <person name="Chen B."/>
            <person name="Zhang M."/>
            <person name="Lin D."/>
            <person name="Ye J."/>
            <person name="Tang K."/>
        </authorList>
    </citation>
    <scope>NUCLEOTIDE SEQUENCE</scope>
    <source>
        <strain evidence="13">TK19036</strain>
    </source>
</reference>
<feature type="region of interest" description="Disordered" evidence="10">
    <location>
        <begin position="153"/>
        <end position="182"/>
    </location>
</feature>
<proteinExistence type="inferred from homology"/>
<evidence type="ECO:0000256" key="8">
    <source>
        <dbReference type="ARBA" id="ARBA00023235"/>
    </source>
</evidence>
<dbReference type="InterPro" id="IPR037041">
    <property type="entry name" value="Trigger_fac_C_sf"/>
</dbReference>
<evidence type="ECO:0000259" key="11">
    <source>
        <dbReference type="Pfam" id="PF05697"/>
    </source>
</evidence>
<protein>
    <recommendedName>
        <fullName evidence="5">Trigger factor</fullName>
        <ecNumber evidence="4">5.2.1.8</ecNumber>
    </recommendedName>
    <alternativeName>
        <fullName evidence="9">PPIase</fullName>
    </alternativeName>
</protein>
<dbReference type="InterPro" id="IPR027304">
    <property type="entry name" value="Trigger_fact/SurA_dom_sf"/>
</dbReference>
<keyword evidence="8 13" id="KW-0413">Isomerase</keyword>
<dbReference type="GO" id="GO:0003755">
    <property type="term" value="F:peptidyl-prolyl cis-trans isomerase activity"/>
    <property type="evidence" value="ECO:0007669"/>
    <property type="project" value="UniProtKB-KW"/>
</dbReference>
<dbReference type="GO" id="GO:0043022">
    <property type="term" value="F:ribosome binding"/>
    <property type="evidence" value="ECO:0007669"/>
    <property type="project" value="TreeGrafter"/>
</dbReference>
<dbReference type="Gene3D" id="3.30.70.1050">
    <property type="entry name" value="Trigger factor ribosome-binding domain"/>
    <property type="match status" value="1"/>
</dbReference>
<evidence type="ECO:0000256" key="4">
    <source>
        <dbReference type="ARBA" id="ARBA00013194"/>
    </source>
</evidence>
<dbReference type="GO" id="GO:0043335">
    <property type="term" value="P:protein unfolding"/>
    <property type="evidence" value="ECO:0007669"/>
    <property type="project" value="TreeGrafter"/>
</dbReference>
<keyword evidence="7" id="KW-0143">Chaperone</keyword>